<evidence type="ECO:0000256" key="1">
    <source>
        <dbReference type="SAM" id="MobiDB-lite"/>
    </source>
</evidence>
<organism evidence="2 3">
    <name type="scientific">Nostoc commune NIES-4072</name>
    <dbReference type="NCBI Taxonomy" id="2005467"/>
    <lineage>
        <taxon>Bacteria</taxon>
        <taxon>Bacillati</taxon>
        <taxon>Cyanobacteriota</taxon>
        <taxon>Cyanophyceae</taxon>
        <taxon>Nostocales</taxon>
        <taxon>Nostocaceae</taxon>
        <taxon>Nostoc</taxon>
    </lineage>
</organism>
<reference evidence="2 3" key="1">
    <citation type="submission" date="2017-06" db="EMBL/GenBank/DDBJ databases">
        <title>Genome sequencing of cyanobaciteial culture collection at National Institute for Environmental Studies (NIES).</title>
        <authorList>
            <person name="Hirose Y."/>
            <person name="Shimura Y."/>
            <person name="Fujisawa T."/>
            <person name="Nakamura Y."/>
            <person name="Kawachi M."/>
        </authorList>
    </citation>
    <scope>NUCLEOTIDE SEQUENCE [LARGE SCALE GENOMIC DNA]</scope>
    <source>
        <strain evidence="2 3">NIES-4072</strain>
    </source>
</reference>
<dbReference type="Proteomes" id="UP000245124">
    <property type="component" value="Unassembled WGS sequence"/>
</dbReference>
<protein>
    <submittedName>
        <fullName evidence="2">Uncharacterized protein</fullName>
    </submittedName>
</protein>
<comment type="caution">
    <text evidence="2">The sequence shown here is derived from an EMBL/GenBank/DDBJ whole genome shotgun (WGS) entry which is preliminary data.</text>
</comment>
<evidence type="ECO:0000313" key="3">
    <source>
        <dbReference type="Proteomes" id="UP000245124"/>
    </source>
</evidence>
<name>A0A2R5FM69_NOSCO</name>
<evidence type="ECO:0000313" key="2">
    <source>
        <dbReference type="EMBL" id="GBG19872.1"/>
    </source>
</evidence>
<accession>A0A2R5FM69</accession>
<dbReference type="EMBL" id="BDUD01000001">
    <property type="protein sequence ID" value="GBG19872.1"/>
    <property type="molecule type" value="Genomic_DNA"/>
</dbReference>
<proteinExistence type="predicted"/>
<feature type="region of interest" description="Disordered" evidence="1">
    <location>
        <begin position="1"/>
        <end position="31"/>
    </location>
</feature>
<keyword evidence="3" id="KW-1185">Reference proteome</keyword>
<dbReference type="AlphaFoldDB" id="A0A2R5FM69"/>
<gene>
    <name evidence="2" type="ORF">NIES4072_35410</name>
</gene>
<sequence>MSEGFATKSVDPSKNSRNHRQLTEIAQIGRI</sequence>